<dbReference type="EMBL" id="KZ667157">
    <property type="protein sequence ID" value="PPR92046.1"/>
    <property type="molecule type" value="Genomic_DNA"/>
</dbReference>
<evidence type="ECO:0000313" key="2">
    <source>
        <dbReference type="Proteomes" id="UP000239757"/>
    </source>
</evidence>
<proteinExistence type="predicted"/>
<protein>
    <submittedName>
        <fullName evidence="1">Uncharacterized protein</fullName>
    </submittedName>
</protein>
<organism evidence="1 2">
    <name type="scientific">Gossypium barbadense</name>
    <name type="common">Sea Island cotton</name>
    <name type="synonym">Hibiscus barbadensis</name>
    <dbReference type="NCBI Taxonomy" id="3634"/>
    <lineage>
        <taxon>Eukaryota</taxon>
        <taxon>Viridiplantae</taxon>
        <taxon>Streptophyta</taxon>
        <taxon>Embryophyta</taxon>
        <taxon>Tracheophyta</taxon>
        <taxon>Spermatophyta</taxon>
        <taxon>Magnoliopsida</taxon>
        <taxon>eudicotyledons</taxon>
        <taxon>Gunneridae</taxon>
        <taxon>Pentapetalae</taxon>
        <taxon>rosids</taxon>
        <taxon>malvids</taxon>
        <taxon>Malvales</taxon>
        <taxon>Malvaceae</taxon>
        <taxon>Malvoideae</taxon>
        <taxon>Gossypium</taxon>
    </lineage>
</organism>
<gene>
    <name evidence="1" type="ORF">GOBAR_AA28637</name>
</gene>
<dbReference type="AlphaFoldDB" id="A0A2P5WLS7"/>
<accession>A0A2P5WLS7</accession>
<name>A0A2P5WLS7_GOSBA</name>
<evidence type="ECO:0000313" key="1">
    <source>
        <dbReference type="EMBL" id="PPR92046.1"/>
    </source>
</evidence>
<dbReference type="Proteomes" id="UP000239757">
    <property type="component" value="Unassembled WGS sequence"/>
</dbReference>
<reference evidence="1 2" key="1">
    <citation type="submission" date="2015-01" db="EMBL/GenBank/DDBJ databases">
        <title>Genome of allotetraploid Gossypium barbadense reveals genomic plasticity and fiber elongation in cotton evolution.</title>
        <authorList>
            <person name="Chen X."/>
            <person name="Liu X."/>
            <person name="Zhao B."/>
            <person name="Zheng H."/>
            <person name="Hu Y."/>
            <person name="Lu G."/>
            <person name="Yang C."/>
            <person name="Chen J."/>
            <person name="Shan C."/>
            <person name="Zhang L."/>
            <person name="Zhou Y."/>
            <person name="Wang L."/>
            <person name="Guo W."/>
            <person name="Bai Y."/>
            <person name="Ruan J."/>
            <person name="Shangguan X."/>
            <person name="Mao Y."/>
            <person name="Jiang J."/>
            <person name="Zhu Y."/>
            <person name="Lei J."/>
            <person name="Kang H."/>
            <person name="Chen S."/>
            <person name="He X."/>
            <person name="Wang R."/>
            <person name="Wang Y."/>
            <person name="Chen J."/>
            <person name="Wang L."/>
            <person name="Yu S."/>
            <person name="Wang B."/>
            <person name="Wei J."/>
            <person name="Song S."/>
            <person name="Lu X."/>
            <person name="Gao Z."/>
            <person name="Gu W."/>
            <person name="Deng X."/>
            <person name="Ma D."/>
            <person name="Wang S."/>
            <person name="Liang W."/>
            <person name="Fang L."/>
            <person name="Cai C."/>
            <person name="Zhu X."/>
            <person name="Zhou B."/>
            <person name="Zhang Y."/>
            <person name="Chen Z."/>
            <person name="Xu S."/>
            <person name="Zhu R."/>
            <person name="Wang S."/>
            <person name="Zhang T."/>
            <person name="Zhao G."/>
        </authorList>
    </citation>
    <scope>NUCLEOTIDE SEQUENCE [LARGE SCALE GENOMIC DNA]</scope>
    <source>
        <strain evidence="2">cv. Xinhai21</strain>
        <tissue evidence="1">Leaf</tissue>
    </source>
</reference>
<sequence length="126" mass="14263">MFPNHVRLVKRESGWDMVFGILSWSLRNEMNSRILNEAFFAWENILERGSRLWNEVIKARSDLQAKLGRVVLGNGRETTSRGFAHNLGCCSVTEVEMWGAYDDFYNMLGTWGREGGAPCSGLATSQ</sequence>